<dbReference type="InterPro" id="IPR037667">
    <property type="entry name" value="FMC1_homologue"/>
</dbReference>
<protein>
    <recommendedName>
        <fullName evidence="2">Protein FMC1 homolog</fullName>
    </recommendedName>
</protein>
<comment type="function">
    <text evidence="3">Plays a role in the assembly/stability of the mitochondrial membrane ATP synthase (F(1)F(0) ATP synthase or Complex V).</text>
</comment>
<evidence type="ECO:0000313" key="4">
    <source>
        <dbReference type="Ensembl" id="ENSOKIP00005027818.1"/>
    </source>
</evidence>
<dbReference type="PANTHER" id="PTHR31716">
    <property type="entry name" value="PROTEIN FMC1 HOMOLOG"/>
    <property type="match status" value="1"/>
</dbReference>
<name>A0A8C7FGH0_ONCKI</name>
<reference evidence="4" key="2">
    <citation type="submission" date="2025-09" db="UniProtKB">
        <authorList>
            <consortium name="Ensembl"/>
        </authorList>
    </citation>
    <scope>IDENTIFICATION</scope>
</reference>
<dbReference type="AlphaFoldDB" id="A0A8C7FGH0"/>
<dbReference type="PANTHER" id="PTHR31716:SF1">
    <property type="entry name" value="PROTEIN FMC1 HOMOLOG"/>
    <property type="match status" value="1"/>
</dbReference>
<evidence type="ECO:0000256" key="3">
    <source>
        <dbReference type="ARBA" id="ARBA00045742"/>
    </source>
</evidence>
<dbReference type="Ensembl" id="ENSOKIT00005029463.1">
    <property type="protein sequence ID" value="ENSOKIP00005027818.1"/>
    <property type="gene ID" value="ENSOKIG00005012094.1"/>
</dbReference>
<evidence type="ECO:0000256" key="2">
    <source>
        <dbReference type="ARBA" id="ARBA00013846"/>
    </source>
</evidence>
<sequence length="130" mass="14661">IQSLSSPLCLCQGILRGIRAIKGPEYKHSLAYNYVLDQFCKKQITGERYCLAQEEALYASHSYLCLLISTRQHMALYDIYHGKGQHDTEEMAGIVGLRLPAQPGGRAGRSEGREKTLIPHQRVVKSSRWT</sequence>
<dbReference type="GO" id="GO:0005739">
    <property type="term" value="C:mitochondrion"/>
    <property type="evidence" value="ECO:0007669"/>
    <property type="project" value="TreeGrafter"/>
</dbReference>
<reference evidence="4" key="1">
    <citation type="submission" date="2025-08" db="UniProtKB">
        <authorList>
            <consortium name="Ensembl"/>
        </authorList>
    </citation>
    <scope>IDENTIFICATION</scope>
</reference>
<evidence type="ECO:0000256" key="1">
    <source>
        <dbReference type="ARBA" id="ARBA00009058"/>
    </source>
</evidence>
<accession>A0A8C7FGH0</accession>
<evidence type="ECO:0000313" key="5">
    <source>
        <dbReference type="Proteomes" id="UP000694557"/>
    </source>
</evidence>
<comment type="similarity">
    <text evidence="1">Belongs to the FMC1 family.</text>
</comment>
<organism evidence="4 5">
    <name type="scientific">Oncorhynchus kisutch</name>
    <name type="common">Coho salmon</name>
    <name type="synonym">Salmo kisutch</name>
    <dbReference type="NCBI Taxonomy" id="8019"/>
    <lineage>
        <taxon>Eukaryota</taxon>
        <taxon>Metazoa</taxon>
        <taxon>Chordata</taxon>
        <taxon>Craniata</taxon>
        <taxon>Vertebrata</taxon>
        <taxon>Euteleostomi</taxon>
        <taxon>Actinopterygii</taxon>
        <taxon>Neopterygii</taxon>
        <taxon>Teleostei</taxon>
        <taxon>Protacanthopterygii</taxon>
        <taxon>Salmoniformes</taxon>
        <taxon>Salmonidae</taxon>
        <taxon>Salmoninae</taxon>
        <taxon>Oncorhynchus</taxon>
    </lineage>
</organism>
<dbReference type="Proteomes" id="UP000694557">
    <property type="component" value="Unassembled WGS sequence"/>
</dbReference>
<dbReference type="GeneTree" id="ENSGT00390000012258"/>
<proteinExistence type="inferred from homology"/>
<keyword evidence="5" id="KW-1185">Reference proteome</keyword>